<dbReference type="Pfam" id="PF00501">
    <property type="entry name" value="AMP-binding"/>
    <property type="match status" value="1"/>
</dbReference>
<protein>
    <submittedName>
        <fullName evidence="3">Acyl--CoA ligase</fullName>
    </submittedName>
</protein>
<keyword evidence="4" id="KW-1185">Reference proteome</keyword>
<dbReference type="AlphaFoldDB" id="A0A5D0NX17"/>
<dbReference type="Gene3D" id="3.40.50.12780">
    <property type="entry name" value="N-terminal domain of ligase-like"/>
    <property type="match status" value="1"/>
</dbReference>
<dbReference type="InterPro" id="IPR050237">
    <property type="entry name" value="ATP-dep_AMP-bd_enzyme"/>
</dbReference>
<dbReference type="CDD" id="cd04433">
    <property type="entry name" value="AFD_class_I"/>
    <property type="match status" value="1"/>
</dbReference>
<dbReference type="STRING" id="1220554.GCA_001552135_02296"/>
<evidence type="ECO:0000313" key="3">
    <source>
        <dbReference type="EMBL" id="TYB48541.1"/>
    </source>
</evidence>
<dbReference type="InterPro" id="IPR042099">
    <property type="entry name" value="ANL_N_sf"/>
</dbReference>
<dbReference type="EMBL" id="VSFG01000001">
    <property type="protein sequence ID" value="TYB48541.1"/>
    <property type="molecule type" value="Genomic_DNA"/>
</dbReference>
<dbReference type="SUPFAM" id="SSF56801">
    <property type="entry name" value="Acetyl-CoA synthetase-like"/>
    <property type="match status" value="1"/>
</dbReference>
<dbReference type="Gene3D" id="3.30.300.30">
    <property type="match status" value="1"/>
</dbReference>
<dbReference type="Proteomes" id="UP000323380">
    <property type="component" value="Unassembled WGS sequence"/>
</dbReference>
<dbReference type="InterPro" id="IPR000873">
    <property type="entry name" value="AMP-dep_synth/lig_dom"/>
</dbReference>
<evidence type="ECO:0000313" key="4">
    <source>
        <dbReference type="Proteomes" id="UP000323380"/>
    </source>
</evidence>
<feature type="domain" description="AMP-binding enzyme C-terminal" evidence="2">
    <location>
        <begin position="438"/>
        <end position="511"/>
    </location>
</feature>
<accession>A0A5D0NX17</accession>
<dbReference type="InterPro" id="IPR025110">
    <property type="entry name" value="AMP-bd_C"/>
</dbReference>
<evidence type="ECO:0000259" key="2">
    <source>
        <dbReference type="Pfam" id="PF13193"/>
    </source>
</evidence>
<sequence>MAAENIRDADWTKAHTYRGMGPGTRLTRPRNIADHLEYRARKTPTAPFITELTGGNATGRTYRDVWRLCIAAMGRIKAAVPPDARIGVITRNDSRTVAHIMAALALGNSVVLINPADPVSRSTAQLDALGCEMVVDCAGTGTIPGAVAADDLGVPDGSAEPGPFAPGGDRPALIFHTTGSTATAKPVLQSHYNVLVNSGALAELHGLSTRKLFGCLPVCYANGLDLSVIATMIAGGHLVLADAFDPFTFWRAVHRHGCDIASVVPSMLDALTEGGPAGAPIGLGYFISAASALERSTAETLWLRHGLKVIQGYGLSETTNFSTSLRPTIGDRDYRTLVTEAEIPSVGAAVHGNEVFVAREDGTLAAEREIGEVCMIGHNVMTEYIGNPEATARAFEGGMFHSGDLGYLETVAGEPQLTLVGRKKNMVKVGGAAVGLEEMERTVLRLPSVRECAAYSFPWRPGQMRIGLAVVPNGRTSREAIEKELGRWFRRELMPSRIEFVAEIPRTANGKLLRHELAARPIPETEPAES</sequence>
<dbReference type="Pfam" id="PF13193">
    <property type="entry name" value="AMP-binding_C"/>
    <property type="match status" value="1"/>
</dbReference>
<name>A0A5D0NX17_9ACTN</name>
<dbReference type="GO" id="GO:0016877">
    <property type="term" value="F:ligase activity, forming carbon-sulfur bonds"/>
    <property type="evidence" value="ECO:0007669"/>
    <property type="project" value="UniProtKB-ARBA"/>
</dbReference>
<proteinExistence type="predicted"/>
<reference evidence="3 4" key="1">
    <citation type="submission" date="2019-08" db="EMBL/GenBank/DDBJ databases">
        <title>Actinomadura sp. nov. CYP1-5 isolated from mountain soil.</title>
        <authorList>
            <person name="Songsumanus A."/>
            <person name="Kuncharoen N."/>
            <person name="Kudo T."/>
            <person name="Yuki M."/>
            <person name="Igarashi Y."/>
            <person name="Tanasupawat S."/>
        </authorList>
    </citation>
    <scope>NUCLEOTIDE SEQUENCE [LARGE SCALE GENOMIC DNA]</scope>
    <source>
        <strain evidence="3 4">JCM 14158</strain>
    </source>
</reference>
<gene>
    <name evidence="3" type="ORF">FXF69_04965</name>
</gene>
<comment type="caution">
    <text evidence="3">The sequence shown here is derived from an EMBL/GenBank/DDBJ whole genome shotgun (WGS) entry which is preliminary data.</text>
</comment>
<dbReference type="PANTHER" id="PTHR43767">
    <property type="entry name" value="LONG-CHAIN-FATTY-ACID--COA LIGASE"/>
    <property type="match status" value="1"/>
</dbReference>
<evidence type="ECO:0000259" key="1">
    <source>
        <dbReference type="Pfam" id="PF00501"/>
    </source>
</evidence>
<feature type="domain" description="AMP-dependent synthetase/ligase" evidence="1">
    <location>
        <begin position="37"/>
        <end position="384"/>
    </location>
</feature>
<dbReference type="InterPro" id="IPR045851">
    <property type="entry name" value="AMP-bd_C_sf"/>
</dbReference>
<dbReference type="RefSeq" id="WP_083980565.1">
    <property type="nucleotide sequence ID" value="NZ_VSFG01000001.1"/>
</dbReference>
<dbReference type="PANTHER" id="PTHR43767:SF12">
    <property type="entry name" value="AMP-DEPENDENT SYNTHETASE AND LIGASE"/>
    <property type="match status" value="1"/>
</dbReference>
<organism evidence="3 4">
    <name type="scientific">Actinomadura chibensis</name>
    <dbReference type="NCBI Taxonomy" id="392828"/>
    <lineage>
        <taxon>Bacteria</taxon>
        <taxon>Bacillati</taxon>
        <taxon>Actinomycetota</taxon>
        <taxon>Actinomycetes</taxon>
        <taxon>Streptosporangiales</taxon>
        <taxon>Thermomonosporaceae</taxon>
        <taxon>Actinomadura</taxon>
    </lineage>
</organism>
<keyword evidence="3" id="KW-0436">Ligase</keyword>